<evidence type="ECO:0000256" key="1">
    <source>
        <dbReference type="SAM" id="SignalP"/>
    </source>
</evidence>
<feature type="signal peptide" evidence="1">
    <location>
        <begin position="1"/>
        <end position="22"/>
    </location>
</feature>
<feature type="chain" id="PRO_5040881874" description="Lipoprotein" evidence="1">
    <location>
        <begin position="23"/>
        <end position="147"/>
    </location>
</feature>
<name>A0A9X3N4P3_9ACTN</name>
<evidence type="ECO:0000313" key="2">
    <source>
        <dbReference type="EMBL" id="MDA0179579.1"/>
    </source>
</evidence>
<sequence length="147" mass="15350">MKRTILAALAVACLAAGCGSTAEKNDYVNSVNEAQTALTKSLSTVNPSGEPEQIATDLEQGGKVIDSAVADLEGITPPDDAEHAHARMIKGLTEIANTFRDGATAARDKDPTKMVEILGGIQTSAGVKELEAAQKELMASGYKFEES</sequence>
<proteinExistence type="predicted"/>
<dbReference type="PROSITE" id="PS51257">
    <property type="entry name" value="PROKAR_LIPOPROTEIN"/>
    <property type="match status" value="1"/>
</dbReference>
<dbReference type="AlphaFoldDB" id="A0A9X3N4P3"/>
<comment type="caution">
    <text evidence="2">The sequence shown here is derived from an EMBL/GenBank/DDBJ whole genome shotgun (WGS) entry which is preliminary data.</text>
</comment>
<protein>
    <recommendedName>
        <fullName evidence="4">Lipoprotein</fullName>
    </recommendedName>
</protein>
<keyword evidence="3" id="KW-1185">Reference proteome</keyword>
<gene>
    <name evidence="2" type="ORF">OJ997_04670</name>
</gene>
<reference evidence="2" key="1">
    <citation type="submission" date="2022-10" db="EMBL/GenBank/DDBJ databases">
        <title>The WGS of Solirubrobacter phytolaccae KCTC 29190.</title>
        <authorList>
            <person name="Jiang Z."/>
        </authorList>
    </citation>
    <scope>NUCLEOTIDE SEQUENCE</scope>
    <source>
        <strain evidence="2">KCTC 29190</strain>
    </source>
</reference>
<evidence type="ECO:0008006" key="4">
    <source>
        <dbReference type="Google" id="ProtNLM"/>
    </source>
</evidence>
<keyword evidence="1" id="KW-0732">Signal</keyword>
<dbReference type="Proteomes" id="UP001147653">
    <property type="component" value="Unassembled WGS sequence"/>
</dbReference>
<evidence type="ECO:0000313" key="3">
    <source>
        <dbReference type="Proteomes" id="UP001147653"/>
    </source>
</evidence>
<dbReference type="RefSeq" id="WP_270023871.1">
    <property type="nucleotide sequence ID" value="NZ_JAPDDP010000005.1"/>
</dbReference>
<organism evidence="2 3">
    <name type="scientific">Solirubrobacter phytolaccae</name>
    <dbReference type="NCBI Taxonomy" id="1404360"/>
    <lineage>
        <taxon>Bacteria</taxon>
        <taxon>Bacillati</taxon>
        <taxon>Actinomycetota</taxon>
        <taxon>Thermoleophilia</taxon>
        <taxon>Solirubrobacterales</taxon>
        <taxon>Solirubrobacteraceae</taxon>
        <taxon>Solirubrobacter</taxon>
    </lineage>
</organism>
<accession>A0A9X3N4P3</accession>
<dbReference type="EMBL" id="JAPDDP010000005">
    <property type="protein sequence ID" value="MDA0179579.1"/>
    <property type="molecule type" value="Genomic_DNA"/>
</dbReference>